<dbReference type="Proteomes" id="UP001284601">
    <property type="component" value="Unassembled WGS sequence"/>
</dbReference>
<dbReference type="PROSITE" id="PS51257">
    <property type="entry name" value="PROKAR_LIPOPROTEIN"/>
    <property type="match status" value="1"/>
</dbReference>
<gene>
    <name evidence="2" type="ORF">R7226_00045</name>
</gene>
<organism evidence="2 3">
    <name type="scientific">Conexibacter stalactiti</name>
    <dbReference type="NCBI Taxonomy" id="1940611"/>
    <lineage>
        <taxon>Bacteria</taxon>
        <taxon>Bacillati</taxon>
        <taxon>Actinomycetota</taxon>
        <taxon>Thermoleophilia</taxon>
        <taxon>Solirubrobacterales</taxon>
        <taxon>Conexibacteraceae</taxon>
        <taxon>Conexibacter</taxon>
    </lineage>
</organism>
<reference evidence="3" key="1">
    <citation type="submission" date="2023-07" db="EMBL/GenBank/DDBJ databases">
        <title>Conexibacter stalactiti sp. nov., isolated from stalactites in a lava cave and emended description of the genus Conexibacter.</title>
        <authorList>
            <person name="Lee S.D."/>
        </authorList>
    </citation>
    <scope>NUCLEOTIDE SEQUENCE [LARGE SCALE GENOMIC DNA]</scope>
    <source>
        <strain evidence="3">KCTC 39840</strain>
    </source>
</reference>
<dbReference type="RefSeq" id="WP_318594963.1">
    <property type="nucleotide sequence ID" value="NZ_JAWSTH010000001.1"/>
</dbReference>
<feature type="chain" id="PRO_5045489876" description="DUF4878 domain-containing protein" evidence="1">
    <location>
        <begin position="22"/>
        <end position="128"/>
    </location>
</feature>
<accession>A0ABU4HHB0</accession>
<proteinExistence type="predicted"/>
<evidence type="ECO:0000313" key="2">
    <source>
        <dbReference type="EMBL" id="MDW5592704.1"/>
    </source>
</evidence>
<keyword evidence="1" id="KW-0732">Signal</keyword>
<name>A0ABU4HHB0_9ACTN</name>
<protein>
    <recommendedName>
        <fullName evidence="4">DUF4878 domain-containing protein</fullName>
    </recommendedName>
</protein>
<keyword evidence="3" id="KW-1185">Reference proteome</keyword>
<dbReference type="EMBL" id="JAWSTH010000001">
    <property type="protein sequence ID" value="MDW5592704.1"/>
    <property type="molecule type" value="Genomic_DNA"/>
</dbReference>
<evidence type="ECO:0008006" key="4">
    <source>
        <dbReference type="Google" id="ProtNLM"/>
    </source>
</evidence>
<evidence type="ECO:0000313" key="3">
    <source>
        <dbReference type="Proteomes" id="UP001284601"/>
    </source>
</evidence>
<comment type="caution">
    <text evidence="2">The sequence shown here is derived from an EMBL/GenBank/DDBJ whole genome shotgun (WGS) entry which is preliminary data.</text>
</comment>
<evidence type="ECO:0000256" key="1">
    <source>
        <dbReference type="SAM" id="SignalP"/>
    </source>
</evidence>
<sequence>MDAMFKARTTTALLLTLPALALGACGGSDSDSNSDEDQITAVIEAIGADPLAVCDHVDAATLEQMGGKDGCVRSGEESGDRGSEVTIEDITIDGDGAVARISDDDGPTTVRFAKEDGEWKVTPGGSAG</sequence>
<feature type="signal peptide" evidence="1">
    <location>
        <begin position="1"/>
        <end position="21"/>
    </location>
</feature>